<reference evidence="1" key="2">
    <citation type="journal article" date="2015" name="Data Brief">
        <title>Shoot transcriptome of the giant reed, Arundo donax.</title>
        <authorList>
            <person name="Barrero R.A."/>
            <person name="Guerrero F.D."/>
            <person name="Moolhuijzen P."/>
            <person name="Goolsby J.A."/>
            <person name="Tidwell J."/>
            <person name="Bellgard S.E."/>
            <person name="Bellgard M.I."/>
        </authorList>
    </citation>
    <scope>NUCLEOTIDE SEQUENCE</scope>
    <source>
        <tissue evidence="1">Shoot tissue taken approximately 20 cm above the soil surface</tissue>
    </source>
</reference>
<organism evidence="1">
    <name type="scientific">Arundo donax</name>
    <name type="common">Giant reed</name>
    <name type="synonym">Donax arundinaceus</name>
    <dbReference type="NCBI Taxonomy" id="35708"/>
    <lineage>
        <taxon>Eukaryota</taxon>
        <taxon>Viridiplantae</taxon>
        <taxon>Streptophyta</taxon>
        <taxon>Embryophyta</taxon>
        <taxon>Tracheophyta</taxon>
        <taxon>Spermatophyta</taxon>
        <taxon>Magnoliopsida</taxon>
        <taxon>Liliopsida</taxon>
        <taxon>Poales</taxon>
        <taxon>Poaceae</taxon>
        <taxon>PACMAD clade</taxon>
        <taxon>Arundinoideae</taxon>
        <taxon>Arundineae</taxon>
        <taxon>Arundo</taxon>
    </lineage>
</organism>
<proteinExistence type="predicted"/>
<dbReference type="EMBL" id="GBRH01173454">
    <property type="protein sequence ID" value="JAE24442.1"/>
    <property type="molecule type" value="Transcribed_RNA"/>
</dbReference>
<accession>A0A0A9GIX3</accession>
<reference evidence="1" key="1">
    <citation type="submission" date="2014-09" db="EMBL/GenBank/DDBJ databases">
        <authorList>
            <person name="Magalhaes I.L.F."/>
            <person name="Oliveira U."/>
            <person name="Santos F.R."/>
            <person name="Vidigal T.H.D.A."/>
            <person name="Brescovit A.D."/>
            <person name="Santos A.J."/>
        </authorList>
    </citation>
    <scope>NUCLEOTIDE SEQUENCE</scope>
    <source>
        <tissue evidence="1">Shoot tissue taken approximately 20 cm above the soil surface</tissue>
    </source>
</reference>
<sequence length="130" mass="13928">MKRGGHLNVTAVMILFTVLFGLLATSADCARDLELAGKVQTWPAADGSETHRVGEICKRSACSYQTTCYCCLIMEQICYRTIALCQQGCLASPPPPPAVYDLRSLAAAPVVAGDIGGDDHGATQRIVERR</sequence>
<evidence type="ECO:0000313" key="1">
    <source>
        <dbReference type="EMBL" id="JAE24442.1"/>
    </source>
</evidence>
<name>A0A0A9GIX3_ARUDO</name>
<protein>
    <submittedName>
        <fullName evidence="1">Uncharacterized protein</fullName>
    </submittedName>
</protein>
<dbReference type="AlphaFoldDB" id="A0A0A9GIX3"/>